<comment type="caution">
    <text evidence="2">The sequence shown here is derived from an EMBL/GenBank/DDBJ whole genome shotgun (WGS) entry which is preliminary data.</text>
</comment>
<dbReference type="InterPro" id="IPR013132">
    <property type="entry name" value="PseI/NeuA/B-like_N"/>
</dbReference>
<evidence type="ECO:0000259" key="1">
    <source>
        <dbReference type="PROSITE" id="PS50844"/>
    </source>
</evidence>
<dbReference type="InterPro" id="IPR051690">
    <property type="entry name" value="PseI-like"/>
</dbReference>
<dbReference type="InterPro" id="IPR036732">
    <property type="entry name" value="AFP_Neu5c_C_sf"/>
</dbReference>
<dbReference type="PANTHER" id="PTHR42966:SF2">
    <property type="entry name" value="PSEUDAMINIC ACID SYNTHASE"/>
    <property type="match status" value="1"/>
</dbReference>
<gene>
    <name evidence="2" type="primary">pseI</name>
    <name evidence="2" type="ORF">H5P27_06990</name>
</gene>
<dbReference type="InterPro" id="IPR013974">
    <property type="entry name" value="SAF"/>
</dbReference>
<dbReference type="SMART" id="SM00858">
    <property type="entry name" value="SAF"/>
    <property type="match status" value="1"/>
</dbReference>
<dbReference type="AlphaFoldDB" id="A0A7X1B5J6"/>
<dbReference type="GO" id="GO:0047444">
    <property type="term" value="F:N-acylneuraminate-9-phosphate synthase activity"/>
    <property type="evidence" value="ECO:0007669"/>
    <property type="project" value="TreeGrafter"/>
</dbReference>
<dbReference type="InterPro" id="IPR020030">
    <property type="entry name" value="Pseudaminic_synth_PseI"/>
</dbReference>
<dbReference type="CDD" id="cd11615">
    <property type="entry name" value="SAF_NeuB_like"/>
    <property type="match status" value="1"/>
</dbReference>
<dbReference type="PANTHER" id="PTHR42966">
    <property type="entry name" value="N-ACETYLNEURAMINATE SYNTHASE"/>
    <property type="match status" value="1"/>
</dbReference>
<dbReference type="Pfam" id="PF08666">
    <property type="entry name" value="SAF"/>
    <property type="match status" value="1"/>
</dbReference>
<dbReference type="NCBIfam" id="TIGR03586">
    <property type="entry name" value="PseI"/>
    <property type="match status" value="1"/>
</dbReference>
<keyword evidence="2" id="KW-0808">Transferase</keyword>
<proteinExistence type="predicted"/>
<dbReference type="InterPro" id="IPR013785">
    <property type="entry name" value="Aldolase_TIM"/>
</dbReference>
<accession>A0A7X1B5J6</accession>
<dbReference type="SUPFAM" id="SSF51269">
    <property type="entry name" value="AFP III-like domain"/>
    <property type="match status" value="1"/>
</dbReference>
<dbReference type="GO" id="GO:0016051">
    <property type="term" value="P:carbohydrate biosynthetic process"/>
    <property type="evidence" value="ECO:0007669"/>
    <property type="project" value="InterPro"/>
</dbReference>
<evidence type="ECO:0000313" key="2">
    <source>
        <dbReference type="EMBL" id="MBC2605784.1"/>
    </source>
</evidence>
<evidence type="ECO:0000313" key="3">
    <source>
        <dbReference type="Proteomes" id="UP000526501"/>
    </source>
</evidence>
<name>A0A7X1B5J6_9BACT</name>
<dbReference type="Proteomes" id="UP000526501">
    <property type="component" value="Unassembled WGS sequence"/>
</dbReference>
<protein>
    <submittedName>
        <fullName evidence="2">Pseudaminic acid synthase</fullName>
        <ecNumber evidence="2">2.5.1.97</ecNumber>
    </submittedName>
</protein>
<keyword evidence="3" id="KW-1185">Reference proteome</keyword>
<sequence length="345" mass="38131">MNLLDRILDPDKAPAIVAELSGNHNNSYETAKDIIKAASDAGAHAVKLQTYTPQSITLDSDREEFVVQEGLWKGRRLHDLYQEACTPYEWHKPLSEYARDLGIELFSTPFDEKAVDFLESEIQPPLYKVSSFELTHLPLLKHIAQTGKPVVLSTGMASLQEIEEAVHTLRSNGTENLVLLKCVSAYPSEAKGFNLRSMAAMGQTFKCPSGLSDHTLSNEIAVASVALGARLIEKHVTDSRKQGAIDSGFSLEPSELSELVQATKRAHEALGSPEIRGSSQDEKQTHFRRSIYASADIEAGDTFTTENLRIVRPSLGLPPKYWEEILGKKATRQIPFGHPLNPKDL</sequence>
<dbReference type="EC" id="2.5.1.97" evidence="2"/>
<dbReference type="Pfam" id="PF03102">
    <property type="entry name" value="NeuB"/>
    <property type="match status" value="1"/>
</dbReference>
<dbReference type="Gene3D" id="3.90.1210.10">
    <property type="entry name" value="Antifreeze-like/N-acetylneuraminic acid synthase C-terminal domain"/>
    <property type="match status" value="1"/>
</dbReference>
<organism evidence="2 3">
    <name type="scientific">Pelagicoccus albus</name>
    <dbReference type="NCBI Taxonomy" id="415222"/>
    <lineage>
        <taxon>Bacteria</taxon>
        <taxon>Pseudomonadati</taxon>
        <taxon>Verrucomicrobiota</taxon>
        <taxon>Opitutia</taxon>
        <taxon>Puniceicoccales</taxon>
        <taxon>Pelagicoccaceae</taxon>
        <taxon>Pelagicoccus</taxon>
    </lineage>
</organism>
<dbReference type="SUPFAM" id="SSF51569">
    <property type="entry name" value="Aldolase"/>
    <property type="match status" value="1"/>
</dbReference>
<dbReference type="PROSITE" id="PS50844">
    <property type="entry name" value="AFP_LIKE"/>
    <property type="match status" value="1"/>
</dbReference>
<dbReference type="EMBL" id="JACHVC010000007">
    <property type="protein sequence ID" value="MBC2605784.1"/>
    <property type="molecule type" value="Genomic_DNA"/>
</dbReference>
<dbReference type="InterPro" id="IPR006190">
    <property type="entry name" value="SAF_AFP_Neu5Ac"/>
</dbReference>
<feature type="domain" description="AFP-like" evidence="1">
    <location>
        <begin position="290"/>
        <end position="345"/>
    </location>
</feature>
<reference evidence="2 3" key="1">
    <citation type="submission" date="2020-07" db="EMBL/GenBank/DDBJ databases">
        <authorList>
            <person name="Feng X."/>
        </authorList>
    </citation>
    <scope>NUCLEOTIDE SEQUENCE [LARGE SCALE GENOMIC DNA]</scope>
    <source>
        <strain evidence="2 3">JCM23202</strain>
    </source>
</reference>
<dbReference type="InterPro" id="IPR057736">
    <property type="entry name" value="SAF_PseI/NeuA/NeuB"/>
</dbReference>
<dbReference type="RefSeq" id="WP_185659678.1">
    <property type="nucleotide sequence ID" value="NZ_CAWPOO010000007.1"/>
</dbReference>
<dbReference type="Gene3D" id="3.20.20.70">
    <property type="entry name" value="Aldolase class I"/>
    <property type="match status" value="1"/>
</dbReference>